<evidence type="ECO:0000256" key="3">
    <source>
        <dbReference type="ARBA" id="ARBA00023163"/>
    </source>
</evidence>
<dbReference type="Pfam" id="PF00440">
    <property type="entry name" value="TetR_N"/>
    <property type="match status" value="1"/>
</dbReference>
<keyword evidence="3" id="KW-0804">Transcription</keyword>
<dbReference type="Gene3D" id="1.10.357.10">
    <property type="entry name" value="Tetracycline Repressor, domain 2"/>
    <property type="match status" value="1"/>
</dbReference>
<proteinExistence type="predicted"/>
<keyword evidence="1" id="KW-0805">Transcription regulation</keyword>
<comment type="caution">
    <text evidence="6">The sequence shown here is derived from an EMBL/GenBank/DDBJ whole genome shotgun (WGS) entry which is preliminary data.</text>
</comment>
<feature type="domain" description="HTH tetR-type" evidence="5">
    <location>
        <begin position="41"/>
        <end position="101"/>
    </location>
</feature>
<evidence type="ECO:0000256" key="1">
    <source>
        <dbReference type="ARBA" id="ARBA00023015"/>
    </source>
</evidence>
<keyword evidence="2 4" id="KW-0238">DNA-binding</keyword>
<dbReference type="PANTHER" id="PTHR30055:SF151">
    <property type="entry name" value="TRANSCRIPTIONAL REGULATORY PROTEIN"/>
    <property type="match status" value="1"/>
</dbReference>
<evidence type="ECO:0000313" key="6">
    <source>
        <dbReference type="EMBL" id="MFD0922908.1"/>
    </source>
</evidence>
<evidence type="ECO:0000313" key="7">
    <source>
        <dbReference type="Proteomes" id="UP001597018"/>
    </source>
</evidence>
<dbReference type="PROSITE" id="PS50977">
    <property type="entry name" value="HTH_TETR_2"/>
    <property type="match status" value="1"/>
</dbReference>
<keyword evidence="7" id="KW-1185">Reference proteome</keyword>
<reference evidence="7" key="1">
    <citation type="journal article" date="2019" name="Int. J. Syst. Evol. Microbiol.">
        <title>The Global Catalogue of Microorganisms (GCM) 10K type strain sequencing project: providing services to taxonomists for standard genome sequencing and annotation.</title>
        <authorList>
            <consortium name="The Broad Institute Genomics Platform"/>
            <consortium name="The Broad Institute Genome Sequencing Center for Infectious Disease"/>
            <person name="Wu L."/>
            <person name="Ma J."/>
        </authorList>
    </citation>
    <scope>NUCLEOTIDE SEQUENCE [LARGE SCALE GENOMIC DNA]</scope>
    <source>
        <strain evidence="7">CCUG 56401</strain>
    </source>
</reference>
<feature type="DNA-binding region" description="H-T-H motif" evidence="4">
    <location>
        <begin position="64"/>
        <end position="83"/>
    </location>
</feature>
<evidence type="ECO:0000259" key="5">
    <source>
        <dbReference type="PROSITE" id="PS50977"/>
    </source>
</evidence>
<evidence type="ECO:0000256" key="4">
    <source>
        <dbReference type="PROSITE-ProRule" id="PRU00335"/>
    </source>
</evidence>
<dbReference type="InterPro" id="IPR050109">
    <property type="entry name" value="HTH-type_TetR-like_transc_reg"/>
</dbReference>
<dbReference type="InterPro" id="IPR004111">
    <property type="entry name" value="Repressor_TetR_C"/>
</dbReference>
<dbReference type="EMBL" id="JBHTIW010000026">
    <property type="protein sequence ID" value="MFD0922908.1"/>
    <property type="molecule type" value="Genomic_DNA"/>
</dbReference>
<dbReference type="Proteomes" id="UP001597018">
    <property type="component" value="Unassembled WGS sequence"/>
</dbReference>
<gene>
    <name evidence="6" type="ORF">ACFQ16_24445</name>
</gene>
<protein>
    <submittedName>
        <fullName evidence="6">TetR/AcrR family transcriptional regulator C-terminal domain-containing protein</fullName>
    </submittedName>
</protein>
<sequence>MYAVRCFFSWRCVIDGEPELPAVLARMWGREPAPRRGPRRGLSLAQITAAAIEIADAEGLGGVRMSSVAARIGVSPMTLYGYVGSKDDLLTAMADAAVPEPPEPGGAPWREYLTTWTRAQRDALLTHPWLLSAAPTVPPAGPRALRWLDRALAALDGTGLDAGEGVNIATALSGYARSSATLALGLDGAVGGAGPRGYADVLARVLDEHGHPALHAAVHAGAFGRAEQWAEDADFAFGLDLLLDGVHALITRRAGGTP</sequence>
<dbReference type="SUPFAM" id="SSF46689">
    <property type="entry name" value="Homeodomain-like"/>
    <property type="match status" value="1"/>
</dbReference>
<dbReference type="InterPro" id="IPR036271">
    <property type="entry name" value="Tet_transcr_reg_TetR-rel_C_sf"/>
</dbReference>
<dbReference type="SUPFAM" id="SSF48498">
    <property type="entry name" value="Tetracyclin repressor-like, C-terminal domain"/>
    <property type="match status" value="1"/>
</dbReference>
<dbReference type="Gene3D" id="1.10.10.60">
    <property type="entry name" value="Homeodomain-like"/>
    <property type="match status" value="1"/>
</dbReference>
<organism evidence="6 7">
    <name type="scientific">Saccharopolyspora rosea</name>
    <dbReference type="NCBI Taxonomy" id="524884"/>
    <lineage>
        <taxon>Bacteria</taxon>
        <taxon>Bacillati</taxon>
        <taxon>Actinomycetota</taxon>
        <taxon>Actinomycetes</taxon>
        <taxon>Pseudonocardiales</taxon>
        <taxon>Pseudonocardiaceae</taxon>
        <taxon>Saccharopolyspora</taxon>
    </lineage>
</organism>
<dbReference type="InterPro" id="IPR001647">
    <property type="entry name" value="HTH_TetR"/>
</dbReference>
<dbReference type="Pfam" id="PF02909">
    <property type="entry name" value="TetR_C_1"/>
    <property type="match status" value="1"/>
</dbReference>
<dbReference type="RefSeq" id="WP_263251430.1">
    <property type="nucleotide sequence ID" value="NZ_BAABLT010000055.1"/>
</dbReference>
<name>A0ABW3FZ14_9PSEU</name>
<accession>A0ABW3FZ14</accession>
<dbReference type="PANTHER" id="PTHR30055">
    <property type="entry name" value="HTH-TYPE TRANSCRIPTIONAL REGULATOR RUTR"/>
    <property type="match status" value="1"/>
</dbReference>
<evidence type="ECO:0000256" key="2">
    <source>
        <dbReference type="ARBA" id="ARBA00023125"/>
    </source>
</evidence>
<dbReference type="InterPro" id="IPR009057">
    <property type="entry name" value="Homeodomain-like_sf"/>
</dbReference>